<feature type="non-terminal residue" evidence="1">
    <location>
        <position position="1"/>
    </location>
</feature>
<feature type="non-terminal residue" evidence="1">
    <location>
        <position position="29"/>
    </location>
</feature>
<dbReference type="Proteomes" id="UP000694892">
    <property type="component" value="Chromosome 9_10L"/>
</dbReference>
<protein>
    <submittedName>
        <fullName evidence="1">Uncharacterized protein</fullName>
    </submittedName>
</protein>
<gene>
    <name evidence="1" type="ORF">XELAEV_180455113mg</name>
</gene>
<evidence type="ECO:0000313" key="1">
    <source>
        <dbReference type="EMBL" id="OCT64408.1"/>
    </source>
</evidence>
<accession>A0A974C0K4</accession>
<name>A0A974C0K4_XENLA</name>
<evidence type="ECO:0000313" key="2">
    <source>
        <dbReference type="Proteomes" id="UP000694892"/>
    </source>
</evidence>
<sequence>VGNLGLLFMLLFFIYAALGVELFGKLVCN</sequence>
<reference evidence="2" key="1">
    <citation type="journal article" date="2016" name="Nature">
        <title>Genome evolution in the allotetraploid frog Xenopus laevis.</title>
        <authorList>
            <person name="Session A.M."/>
            <person name="Uno Y."/>
            <person name="Kwon T."/>
            <person name="Chapman J.A."/>
            <person name="Toyoda A."/>
            <person name="Takahashi S."/>
            <person name="Fukui A."/>
            <person name="Hikosaka A."/>
            <person name="Suzuki A."/>
            <person name="Kondo M."/>
            <person name="van Heeringen S.J."/>
            <person name="Quigley I."/>
            <person name="Heinz S."/>
            <person name="Ogino H."/>
            <person name="Ochi H."/>
            <person name="Hellsten U."/>
            <person name="Lyons J.B."/>
            <person name="Simakov O."/>
            <person name="Putnam N."/>
            <person name="Stites J."/>
            <person name="Kuroki Y."/>
            <person name="Tanaka T."/>
            <person name="Michiue T."/>
            <person name="Watanabe M."/>
            <person name="Bogdanovic O."/>
            <person name="Lister R."/>
            <person name="Georgiou G."/>
            <person name="Paranjpe S.S."/>
            <person name="van Kruijsbergen I."/>
            <person name="Shu S."/>
            <person name="Carlson J."/>
            <person name="Kinoshita T."/>
            <person name="Ohta Y."/>
            <person name="Mawaribuchi S."/>
            <person name="Jenkins J."/>
            <person name="Grimwood J."/>
            <person name="Schmutz J."/>
            <person name="Mitros T."/>
            <person name="Mozaffari S.V."/>
            <person name="Suzuki Y."/>
            <person name="Haramoto Y."/>
            <person name="Yamamoto T.S."/>
            <person name="Takagi C."/>
            <person name="Heald R."/>
            <person name="Miller K."/>
            <person name="Haudenschild C."/>
            <person name="Kitzman J."/>
            <person name="Nakayama T."/>
            <person name="Izutsu Y."/>
            <person name="Robert J."/>
            <person name="Fortriede J."/>
            <person name="Burns K."/>
            <person name="Lotay V."/>
            <person name="Karimi K."/>
            <person name="Yasuoka Y."/>
            <person name="Dichmann D.S."/>
            <person name="Flajnik M.F."/>
            <person name="Houston D.W."/>
            <person name="Shendure J."/>
            <person name="DuPasquier L."/>
            <person name="Vize P.D."/>
            <person name="Zorn A.M."/>
            <person name="Ito M."/>
            <person name="Marcotte E.M."/>
            <person name="Wallingford J.B."/>
            <person name="Ito Y."/>
            <person name="Asashima M."/>
            <person name="Ueno N."/>
            <person name="Matsuda Y."/>
            <person name="Veenstra G.J."/>
            <person name="Fujiyama A."/>
            <person name="Harland R.M."/>
            <person name="Taira M."/>
            <person name="Rokhsar D.S."/>
        </authorList>
    </citation>
    <scope>NUCLEOTIDE SEQUENCE [LARGE SCALE GENOMIC DNA]</scope>
    <source>
        <strain evidence="2">J</strain>
    </source>
</reference>
<organism evidence="1 2">
    <name type="scientific">Xenopus laevis</name>
    <name type="common">African clawed frog</name>
    <dbReference type="NCBI Taxonomy" id="8355"/>
    <lineage>
        <taxon>Eukaryota</taxon>
        <taxon>Metazoa</taxon>
        <taxon>Chordata</taxon>
        <taxon>Craniata</taxon>
        <taxon>Vertebrata</taxon>
        <taxon>Euteleostomi</taxon>
        <taxon>Amphibia</taxon>
        <taxon>Batrachia</taxon>
        <taxon>Anura</taxon>
        <taxon>Pipoidea</taxon>
        <taxon>Pipidae</taxon>
        <taxon>Xenopodinae</taxon>
        <taxon>Xenopus</taxon>
        <taxon>Xenopus</taxon>
    </lineage>
</organism>
<dbReference type="EMBL" id="CM004482">
    <property type="protein sequence ID" value="OCT64408.1"/>
    <property type="molecule type" value="Genomic_DNA"/>
</dbReference>
<dbReference type="OMA" id="CNFDESD"/>
<proteinExistence type="predicted"/>
<dbReference type="AlphaFoldDB" id="A0A974C0K4"/>